<proteinExistence type="inferred from homology"/>
<gene>
    <name evidence="4" type="ORF">AGOR_G00078030</name>
</gene>
<feature type="region of interest" description="Disordered" evidence="2">
    <location>
        <begin position="1"/>
        <end position="81"/>
    </location>
</feature>
<dbReference type="PROSITE" id="PS50035">
    <property type="entry name" value="PLD"/>
    <property type="match status" value="1"/>
</dbReference>
<keyword evidence="5" id="KW-1185">Reference proteome</keyword>
<reference evidence="4" key="1">
    <citation type="submission" date="2021-01" db="EMBL/GenBank/DDBJ databases">
        <authorList>
            <person name="Zahm M."/>
            <person name="Roques C."/>
            <person name="Cabau C."/>
            <person name="Klopp C."/>
            <person name="Donnadieu C."/>
            <person name="Jouanno E."/>
            <person name="Lampietro C."/>
            <person name="Louis A."/>
            <person name="Herpin A."/>
            <person name="Echchiki A."/>
            <person name="Berthelot C."/>
            <person name="Parey E."/>
            <person name="Roest-Crollius H."/>
            <person name="Braasch I."/>
            <person name="Postlethwait J."/>
            <person name="Bobe J."/>
            <person name="Montfort J."/>
            <person name="Bouchez O."/>
            <person name="Begum T."/>
            <person name="Mejri S."/>
            <person name="Adams A."/>
            <person name="Chen W.-J."/>
            <person name="Guiguen Y."/>
        </authorList>
    </citation>
    <scope>NUCLEOTIDE SEQUENCE</scope>
    <source>
        <tissue evidence="4">Blood</tissue>
    </source>
</reference>
<protein>
    <recommendedName>
        <fullName evidence="3">PLD phosphodiesterase domain-containing protein</fullName>
    </recommendedName>
</protein>
<dbReference type="AlphaFoldDB" id="A0A8T3DST9"/>
<accession>A0A8T3DST9</accession>
<dbReference type="InterPro" id="IPR050874">
    <property type="entry name" value="Diverse_PLD-related"/>
</dbReference>
<dbReference type="PANTHER" id="PTHR10185">
    <property type="entry name" value="PHOSPHOLIPASE D - RELATED"/>
    <property type="match status" value="1"/>
</dbReference>
<dbReference type="GO" id="GO:0003824">
    <property type="term" value="F:catalytic activity"/>
    <property type="evidence" value="ECO:0007669"/>
    <property type="project" value="InterPro"/>
</dbReference>
<dbReference type="InterPro" id="IPR001736">
    <property type="entry name" value="PLipase_D/transphosphatidylase"/>
</dbReference>
<dbReference type="Gene3D" id="3.30.870.10">
    <property type="entry name" value="Endonuclease Chain A"/>
    <property type="match status" value="1"/>
</dbReference>
<comment type="similarity">
    <text evidence="1">Belongs to the phospholipase D family.</text>
</comment>
<dbReference type="OrthoDB" id="1923775at2759"/>
<dbReference type="Pfam" id="PF13918">
    <property type="entry name" value="PLDc_3"/>
    <property type="match status" value="1"/>
</dbReference>
<feature type="region of interest" description="Disordered" evidence="2">
    <location>
        <begin position="95"/>
        <end position="117"/>
    </location>
</feature>
<organism evidence="4 5">
    <name type="scientific">Albula goreensis</name>
    <dbReference type="NCBI Taxonomy" id="1534307"/>
    <lineage>
        <taxon>Eukaryota</taxon>
        <taxon>Metazoa</taxon>
        <taxon>Chordata</taxon>
        <taxon>Craniata</taxon>
        <taxon>Vertebrata</taxon>
        <taxon>Euteleostomi</taxon>
        <taxon>Actinopterygii</taxon>
        <taxon>Neopterygii</taxon>
        <taxon>Teleostei</taxon>
        <taxon>Albuliformes</taxon>
        <taxon>Albulidae</taxon>
        <taxon>Albula</taxon>
    </lineage>
</organism>
<feature type="compositionally biased region" description="Low complexity" evidence="2">
    <location>
        <begin position="99"/>
        <end position="109"/>
    </location>
</feature>
<evidence type="ECO:0000313" key="5">
    <source>
        <dbReference type="Proteomes" id="UP000829720"/>
    </source>
</evidence>
<feature type="compositionally biased region" description="Basic and acidic residues" evidence="2">
    <location>
        <begin position="41"/>
        <end position="81"/>
    </location>
</feature>
<evidence type="ECO:0000313" key="4">
    <source>
        <dbReference type="EMBL" id="KAI1898986.1"/>
    </source>
</evidence>
<dbReference type="Proteomes" id="UP000829720">
    <property type="component" value="Unassembled WGS sequence"/>
</dbReference>
<feature type="compositionally biased region" description="Polar residues" evidence="2">
    <location>
        <begin position="21"/>
        <end position="40"/>
    </location>
</feature>
<sequence length="428" mass="46751">MEPLKLEESGETGESDEESVLESNLQEAGPSPSLNGAELQSSEKTREPHVELGLKEAADFGLKHDVRGGDKGLKSSRGEAVPEARLNHHPRAVDDAVHSCSSSPSPSSCVGRDCTSGATEPPASVNEVLVQLELDWVQGLWGEQEPCSSDCSFTLVESIPEGLHFEEASPVLPSISQAWTRLLSKANRTVDIAAFYFTLRASDQGLTDKSSWQGEQVFDQLLKLQSHGIKLQIAVNAPQKDTQDTTDLNATGAEVRQVNLQNVTGGIVHTKLWVVDNKHVYLGSANMDWRSLTQVKEVGVSVENCSCLARDVSRVFGVYWHMGSPEEGSLPPYWPARYSALSSSEHPLRLKLNGIPAHVYLSSAPPQLSGYGRTGDLSAILSIISDAQKFIFISVMDYLPFSEFTNTRRFWPAIDSSLRSAACAREWT</sequence>
<evidence type="ECO:0000259" key="3">
    <source>
        <dbReference type="PROSITE" id="PS50035"/>
    </source>
</evidence>
<dbReference type="PANTHER" id="PTHR10185:SF26">
    <property type="entry name" value="PHOSPHOLIPASE D FAMILY, MEMBER 7"/>
    <property type="match status" value="1"/>
</dbReference>
<feature type="domain" description="PLD phosphodiesterase" evidence="3">
    <location>
        <begin position="264"/>
        <end position="291"/>
    </location>
</feature>
<evidence type="ECO:0000256" key="1">
    <source>
        <dbReference type="ARBA" id="ARBA00008664"/>
    </source>
</evidence>
<evidence type="ECO:0000256" key="2">
    <source>
        <dbReference type="SAM" id="MobiDB-lite"/>
    </source>
</evidence>
<dbReference type="InterPro" id="IPR032803">
    <property type="entry name" value="PLDc_3"/>
</dbReference>
<name>A0A8T3DST9_9TELE</name>
<feature type="compositionally biased region" description="Acidic residues" evidence="2">
    <location>
        <begin position="9"/>
        <end position="20"/>
    </location>
</feature>
<dbReference type="SUPFAM" id="SSF56024">
    <property type="entry name" value="Phospholipase D/nuclease"/>
    <property type="match status" value="2"/>
</dbReference>
<comment type="caution">
    <text evidence="4">The sequence shown here is derived from an EMBL/GenBank/DDBJ whole genome shotgun (WGS) entry which is preliminary data.</text>
</comment>
<dbReference type="SMART" id="SM00155">
    <property type="entry name" value="PLDc"/>
    <property type="match status" value="1"/>
</dbReference>
<dbReference type="EMBL" id="JAERUA010000006">
    <property type="protein sequence ID" value="KAI1898986.1"/>
    <property type="molecule type" value="Genomic_DNA"/>
</dbReference>